<comment type="caution">
    <text evidence="2">The sequence shown here is derived from an EMBL/GenBank/DDBJ whole genome shotgun (WGS) entry which is preliminary data.</text>
</comment>
<evidence type="ECO:0000313" key="2">
    <source>
        <dbReference type="EMBL" id="MDG5975475.1"/>
    </source>
</evidence>
<proteinExistence type="predicted"/>
<feature type="transmembrane region" description="Helical" evidence="1">
    <location>
        <begin position="80"/>
        <end position="101"/>
    </location>
</feature>
<keyword evidence="1" id="KW-0812">Transmembrane</keyword>
<accession>A0A9X4NPT6</accession>
<dbReference type="AlphaFoldDB" id="A0A9X4NPT6"/>
<reference evidence="2" key="1">
    <citation type="submission" date="2013-01" db="EMBL/GenBank/DDBJ databases">
        <title>Genome draft of Hydrogenophaga taeniospiralis 2K1.</title>
        <authorList>
            <person name="Gomila M."/>
            <person name="Lalucat J."/>
        </authorList>
    </citation>
    <scope>NUCLEOTIDE SEQUENCE</scope>
    <source>
        <strain evidence="2">CCUG 15921</strain>
    </source>
</reference>
<dbReference type="Proteomes" id="UP001152876">
    <property type="component" value="Unassembled WGS sequence"/>
</dbReference>
<name>A0A9X4NPT6_9BURK</name>
<keyword evidence="1" id="KW-1133">Transmembrane helix</keyword>
<gene>
    <name evidence="2" type="ORF">H010_09456</name>
</gene>
<protein>
    <submittedName>
        <fullName evidence="2">Uncharacterized protein</fullName>
    </submittedName>
</protein>
<dbReference type="EMBL" id="AOGK01000007">
    <property type="protein sequence ID" value="MDG5975475.1"/>
    <property type="molecule type" value="Genomic_DNA"/>
</dbReference>
<keyword evidence="1" id="KW-0472">Membrane</keyword>
<dbReference type="OrthoDB" id="9834436at2"/>
<feature type="transmembrane region" description="Helical" evidence="1">
    <location>
        <begin position="46"/>
        <end position="68"/>
    </location>
</feature>
<evidence type="ECO:0000313" key="3">
    <source>
        <dbReference type="Proteomes" id="UP001152876"/>
    </source>
</evidence>
<organism evidence="2 3">
    <name type="scientific">Hydrogenophaga taeniospiralis CCUG 15921</name>
    <dbReference type="NCBI Taxonomy" id="1281780"/>
    <lineage>
        <taxon>Bacteria</taxon>
        <taxon>Pseudomonadati</taxon>
        <taxon>Pseudomonadota</taxon>
        <taxon>Betaproteobacteria</taxon>
        <taxon>Burkholderiales</taxon>
        <taxon>Comamonadaceae</taxon>
        <taxon>Hydrogenophaga</taxon>
    </lineage>
</organism>
<evidence type="ECO:0000256" key="1">
    <source>
        <dbReference type="SAM" id="Phobius"/>
    </source>
</evidence>
<feature type="transmembrane region" description="Helical" evidence="1">
    <location>
        <begin position="136"/>
        <end position="155"/>
    </location>
</feature>
<feature type="transmembrane region" description="Helical" evidence="1">
    <location>
        <begin position="12"/>
        <end position="34"/>
    </location>
</feature>
<keyword evidence="3" id="KW-1185">Reference proteome</keyword>
<sequence>MNFFSECVKPHLKAAVIYCIPLFGVVFLSLVVPVSSLDAADAVGRWSGMFGILWLGVGVFIFPAWRLYIALGQGLVRSRMLRGVFAVLGGFLNFWLVGSLVRLSGAGDYLYRNQRLGLGMDSGADVWSSYLKMTELLLAMGGLLVLYAVLVPAWVCRLGRLRRSRVTSLERP</sequence>
<dbReference type="RefSeq" id="WP_068170949.1">
    <property type="nucleotide sequence ID" value="NZ_AOGK01000007.1"/>
</dbReference>